<dbReference type="Pfam" id="PF04968">
    <property type="entry name" value="CHORD"/>
    <property type="match status" value="1"/>
</dbReference>
<feature type="compositionally biased region" description="Basic and acidic residues" evidence="8">
    <location>
        <begin position="128"/>
        <end position="141"/>
    </location>
</feature>
<dbReference type="PANTHER" id="PTHR46983">
    <property type="entry name" value="CYSTEINE AND HISTIDINE-RICH DOMAIN-CONTAINING PROTEIN 1"/>
    <property type="match status" value="1"/>
</dbReference>
<dbReference type="Proteomes" id="UP000006813">
    <property type="component" value="Unassembled WGS sequence"/>
</dbReference>
<evidence type="ECO:0000313" key="12">
    <source>
        <dbReference type="Proteomes" id="UP000006813"/>
    </source>
</evidence>
<comment type="function">
    <text evidence="7">Regulates centrosome duplication, probably by inhibiting the kinase activity of ROCK2. Proposed to act as co-chaperone for HSP90. May play a role in the regulation of NOD1 via a HSP90 chaperone complex. In vitro, has intrinsic chaperone activity. This function may be achieved by inhibiting association of ROCK2 with NPM1. Plays a role in ensuring the localization of the tyrosine kinase receptor EGFR to the plasma membrane, and thus ensures the subsequent regulation of EGFR activity and EGF-induced actin cytoskeleton remodeling. Involved in stress response. Prevents tumorigenesis.</text>
</comment>
<dbReference type="InterPro" id="IPR039790">
    <property type="entry name" value="CHRD1"/>
</dbReference>
<dbReference type="PROSITE" id="PS51203">
    <property type="entry name" value="CS"/>
    <property type="match status" value="1"/>
</dbReference>
<evidence type="ECO:0000256" key="4">
    <source>
        <dbReference type="ARBA" id="ARBA00023016"/>
    </source>
</evidence>
<proteinExistence type="predicted"/>
<dbReference type="PROSITE" id="PS51401">
    <property type="entry name" value="CHORD"/>
    <property type="match status" value="1"/>
</dbReference>
<keyword evidence="4" id="KW-0346">Stress response</keyword>
<organism evidence="11 12">
    <name type="scientific">Heterocephalus glaber</name>
    <name type="common">Naked mole rat</name>
    <dbReference type="NCBI Taxonomy" id="10181"/>
    <lineage>
        <taxon>Eukaryota</taxon>
        <taxon>Metazoa</taxon>
        <taxon>Chordata</taxon>
        <taxon>Craniata</taxon>
        <taxon>Vertebrata</taxon>
        <taxon>Euteleostomi</taxon>
        <taxon>Mammalia</taxon>
        <taxon>Eutheria</taxon>
        <taxon>Euarchontoglires</taxon>
        <taxon>Glires</taxon>
        <taxon>Rodentia</taxon>
        <taxon>Hystricomorpha</taxon>
        <taxon>Bathyergidae</taxon>
        <taxon>Heterocephalus</taxon>
    </lineage>
</organism>
<keyword evidence="2" id="KW-0677">Repeat</keyword>
<evidence type="ECO:0000256" key="1">
    <source>
        <dbReference type="ARBA" id="ARBA00022723"/>
    </source>
</evidence>
<accession>G5AT85</accession>
<dbReference type="STRING" id="10181.G5AT85"/>
<evidence type="ECO:0000256" key="3">
    <source>
        <dbReference type="ARBA" id="ARBA00022833"/>
    </source>
</evidence>
<dbReference type="InParanoid" id="G5AT85"/>
<evidence type="ECO:0000256" key="5">
    <source>
        <dbReference type="ARBA" id="ARBA00034547"/>
    </source>
</evidence>
<evidence type="ECO:0000256" key="7">
    <source>
        <dbReference type="ARBA" id="ARBA00045230"/>
    </source>
</evidence>
<evidence type="ECO:0000256" key="8">
    <source>
        <dbReference type="SAM" id="MobiDB-lite"/>
    </source>
</evidence>
<evidence type="ECO:0000259" key="10">
    <source>
        <dbReference type="PROSITE" id="PS51401"/>
    </source>
</evidence>
<feature type="domain" description="CS" evidence="9">
    <location>
        <begin position="36"/>
        <end position="125"/>
    </location>
</feature>
<reference evidence="11 12" key="1">
    <citation type="journal article" date="2011" name="Nature">
        <title>Genome sequencing reveals insights into physiology and longevity of the naked mole rat.</title>
        <authorList>
            <person name="Kim E.B."/>
            <person name="Fang X."/>
            <person name="Fushan A.A."/>
            <person name="Huang Z."/>
            <person name="Lobanov A.V."/>
            <person name="Han L."/>
            <person name="Marino S.M."/>
            <person name="Sun X."/>
            <person name="Turanov A.A."/>
            <person name="Yang P."/>
            <person name="Yim S.H."/>
            <person name="Zhao X."/>
            <person name="Kasaikina M.V."/>
            <person name="Stoletzki N."/>
            <person name="Peng C."/>
            <person name="Polak P."/>
            <person name="Xiong Z."/>
            <person name="Kiezun A."/>
            <person name="Zhu Y."/>
            <person name="Chen Y."/>
            <person name="Kryukov G.V."/>
            <person name="Zhang Q."/>
            <person name="Peshkin L."/>
            <person name="Yang L."/>
            <person name="Bronson R.T."/>
            <person name="Buffenstein R."/>
            <person name="Wang B."/>
            <person name="Han C."/>
            <person name="Li Q."/>
            <person name="Chen L."/>
            <person name="Zhao W."/>
            <person name="Sunyaev S.R."/>
            <person name="Park T.J."/>
            <person name="Zhang G."/>
            <person name="Wang J."/>
            <person name="Gladyshev V.N."/>
        </authorList>
    </citation>
    <scope>NUCLEOTIDE SEQUENCE [LARGE SCALE GENOMIC DNA]</scope>
</reference>
<dbReference type="Gene3D" id="4.10.1130.20">
    <property type="match status" value="1"/>
</dbReference>
<dbReference type="SUPFAM" id="SSF49764">
    <property type="entry name" value="HSP20-like chaperones"/>
    <property type="match status" value="1"/>
</dbReference>
<feature type="domain" description="CHORD" evidence="10">
    <location>
        <begin position="5"/>
        <end position="58"/>
    </location>
</feature>
<gene>
    <name evidence="11" type="ORF">GW7_19552</name>
</gene>
<sequence>MALLGHNRGCGQRFDPKTNSDDACTYHPGVPVFHDALKCWSCCKRRTTEVTISVSAKNSLPDLSRVEPNSTSLNVFIVFEGEKQFHQNVKLWGVIDVKRSYVTMTATKIESTMSKAEPMQWASLELPTTKKQEKQKEDITD</sequence>
<feature type="region of interest" description="Disordered" evidence="8">
    <location>
        <begin position="120"/>
        <end position="141"/>
    </location>
</feature>
<dbReference type="InterPro" id="IPR008978">
    <property type="entry name" value="HSP20-like_chaperone"/>
</dbReference>
<evidence type="ECO:0000256" key="6">
    <source>
        <dbReference type="ARBA" id="ARBA00034558"/>
    </source>
</evidence>
<dbReference type="InterPro" id="IPR007051">
    <property type="entry name" value="CHORD_dom"/>
</dbReference>
<dbReference type="EMBL" id="JH166840">
    <property type="protein sequence ID" value="EHB00245.1"/>
    <property type="molecule type" value="Genomic_DNA"/>
</dbReference>
<evidence type="ECO:0000259" key="9">
    <source>
        <dbReference type="PROSITE" id="PS51203"/>
    </source>
</evidence>
<keyword evidence="3" id="KW-0862">Zinc</keyword>
<dbReference type="PANTHER" id="PTHR46983:SF4">
    <property type="entry name" value="CYSTEINE AND HISTIDINE-RICH DOMAIN-CONTAINING PROTEIN 1"/>
    <property type="match status" value="1"/>
</dbReference>
<name>G5AT85_HETGA</name>
<protein>
    <recommendedName>
        <fullName evidence="5">Cysteine and histidine-rich domain-containing protein 1</fullName>
    </recommendedName>
    <alternativeName>
        <fullName evidence="6">CHORD domain-containing protein 1</fullName>
    </alternativeName>
</protein>
<dbReference type="AlphaFoldDB" id="G5AT85"/>
<keyword evidence="1" id="KW-0479">Metal-binding</keyword>
<dbReference type="GO" id="GO:0046872">
    <property type="term" value="F:metal ion binding"/>
    <property type="evidence" value="ECO:0007669"/>
    <property type="project" value="UniProtKB-KW"/>
</dbReference>
<dbReference type="InterPro" id="IPR007052">
    <property type="entry name" value="CS_dom"/>
</dbReference>
<evidence type="ECO:0000256" key="2">
    <source>
        <dbReference type="ARBA" id="ARBA00022737"/>
    </source>
</evidence>
<evidence type="ECO:0000313" key="11">
    <source>
        <dbReference type="EMBL" id="EHB00245.1"/>
    </source>
</evidence>